<dbReference type="InterPro" id="IPR050469">
    <property type="entry name" value="Diguanylate_Cyclase"/>
</dbReference>
<dbReference type="NCBIfam" id="TIGR00254">
    <property type="entry name" value="GGDEF"/>
    <property type="match status" value="1"/>
</dbReference>
<organism evidence="6 7">
    <name type="scientific">Methylomonas defluvii</name>
    <dbReference type="NCBI Taxonomy" id="3045149"/>
    <lineage>
        <taxon>Bacteria</taxon>
        <taxon>Pseudomonadati</taxon>
        <taxon>Pseudomonadota</taxon>
        <taxon>Gammaproteobacteria</taxon>
        <taxon>Methylococcales</taxon>
        <taxon>Methylococcaceae</taxon>
        <taxon>Methylomonas</taxon>
    </lineage>
</organism>
<dbReference type="Gene3D" id="3.40.50.2300">
    <property type="match status" value="1"/>
</dbReference>
<dbReference type="PROSITE" id="PS50887">
    <property type="entry name" value="GGDEF"/>
    <property type="match status" value="1"/>
</dbReference>
<keyword evidence="6" id="KW-0808">Transferase</keyword>
<keyword evidence="7" id="KW-1185">Reference proteome</keyword>
<dbReference type="SMART" id="SM00267">
    <property type="entry name" value="GGDEF"/>
    <property type="match status" value="1"/>
</dbReference>
<dbReference type="PANTHER" id="PTHR45138:SF9">
    <property type="entry name" value="DIGUANYLATE CYCLASE DGCM-RELATED"/>
    <property type="match status" value="1"/>
</dbReference>
<proteinExistence type="predicted"/>
<dbReference type="GO" id="GO:0052621">
    <property type="term" value="F:diguanylate cyclase activity"/>
    <property type="evidence" value="ECO:0007669"/>
    <property type="project" value="UniProtKB-EC"/>
</dbReference>
<evidence type="ECO:0000256" key="3">
    <source>
        <dbReference type="PROSITE-ProRule" id="PRU00169"/>
    </source>
</evidence>
<dbReference type="EMBL" id="JAXARY010000001">
    <property type="protein sequence ID" value="MDX8125863.1"/>
    <property type="molecule type" value="Genomic_DNA"/>
</dbReference>
<evidence type="ECO:0000256" key="2">
    <source>
        <dbReference type="ARBA" id="ARBA00034247"/>
    </source>
</evidence>
<protein>
    <recommendedName>
        <fullName evidence="1">diguanylate cyclase</fullName>
        <ecNumber evidence="1">2.7.7.65</ecNumber>
    </recommendedName>
</protein>
<dbReference type="Gene3D" id="3.30.70.270">
    <property type="match status" value="1"/>
</dbReference>
<dbReference type="PROSITE" id="PS50110">
    <property type="entry name" value="RESPONSE_REGULATORY"/>
    <property type="match status" value="1"/>
</dbReference>
<feature type="domain" description="Response regulatory" evidence="4">
    <location>
        <begin position="5"/>
        <end position="120"/>
    </location>
</feature>
<gene>
    <name evidence="6" type="ORF">QLH52_01085</name>
</gene>
<dbReference type="Pfam" id="PF00990">
    <property type="entry name" value="GGDEF"/>
    <property type="match status" value="1"/>
</dbReference>
<dbReference type="CDD" id="cd01949">
    <property type="entry name" value="GGDEF"/>
    <property type="match status" value="1"/>
</dbReference>
<dbReference type="InterPro" id="IPR000160">
    <property type="entry name" value="GGDEF_dom"/>
</dbReference>
<dbReference type="SUPFAM" id="SSF52172">
    <property type="entry name" value="CheY-like"/>
    <property type="match status" value="1"/>
</dbReference>
<dbReference type="SMART" id="SM00448">
    <property type="entry name" value="REC"/>
    <property type="match status" value="1"/>
</dbReference>
<accession>A0ABU4U9K6</accession>
<feature type="domain" description="GGDEF" evidence="5">
    <location>
        <begin position="163"/>
        <end position="316"/>
    </location>
</feature>
<dbReference type="Pfam" id="PF00072">
    <property type="entry name" value="Response_reg"/>
    <property type="match status" value="1"/>
</dbReference>
<dbReference type="RefSeq" id="WP_319960273.1">
    <property type="nucleotide sequence ID" value="NZ_JAXARY010000001.1"/>
</dbReference>
<keyword evidence="3" id="KW-0597">Phosphoprotein</keyword>
<reference evidence="6 7" key="1">
    <citation type="submission" date="2023-11" db="EMBL/GenBank/DDBJ databases">
        <authorList>
            <person name="Ouyang M.-Y."/>
        </authorList>
    </citation>
    <scope>NUCLEOTIDE SEQUENCE [LARGE SCALE GENOMIC DNA]</scope>
    <source>
        <strain evidence="6 7">OY6</strain>
    </source>
</reference>
<dbReference type="EC" id="2.7.7.65" evidence="1"/>
<evidence type="ECO:0000259" key="4">
    <source>
        <dbReference type="PROSITE" id="PS50110"/>
    </source>
</evidence>
<evidence type="ECO:0000313" key="7">
    <source>
        <dbReference type="Proteomes" id="UP001284537"/>
    </source>
</evidence>
<dbReference type="SUPFAM" id="SSF55073">
    <property type="entry name" value="Nucleotide cyclase"/>
    <property type="match status" value="1"/>
</dbReference>
<dbReference type="PANTHER" id="PTHR45138">
    <property type="entry name" value="REGULATORY COMPONENTS OF SENSORY TRANSDUCTION SYSTEM"/>
    <property type="match status" value="1"/>
</dbReference>
<dbReference type="InterPro" id="IPR011006">
    <property type="entry name" value="CheY-like_superfamily"/>
</dbReference>
<dbReference type="InterPro" id="IPR043128">
    <property type="entry name" value="Rev_trsase/Diguanyl_cyclase"/>
</dbReference>
<feature type="modified residue" description="4-aspartylphosphate" evidence="3">
    <location>
        <position position="53"/>
    </location>
</feature>
<evidence type="ECO:0000256" key="1">
    <source>
        <dbReference type="ARBA" id="ARBA00012528"/>
    </source>
</evidence>
<dbReference type="InterPro" id="IPR001789">
    <property type="entry name" value="Sig_transdc_resp-reg_receiver"/>
</dbReference>
<comment type="catalytic activity">
    <reaction evidence="2">
        <text>2 GTP = 3',3'-c-di-GMP + 2 diphosphate</text>
        <dbReference type="Rhea" id="RHEA:24898"/>
        <dbReference type="ChEBI" id="CHEBI:33019"/>
        <dbReference type="ChEBI" id="CHEBI:37565"/>
        <dbReference type="ChEBI" id="CHEBI:58805"/>
        <dbReference type="EC" id="2.7.7.65"/>
    </reaction>
</comment>
<sequence length="316" mass="35031">MTDFKILIADDEPGTIRVLSEILKSVGKIYFTTHGTHVLELAKNILPDIILLDIEMPDMTGFEICEQIRRDAMFTDTPILFVTAQNGIDQESRALTSGAIDFIHKPPHPVLTKARVSNYLALKRQTDELRMLSMQDGLTNIANRRAFDKALSREWQRACRSGHSLSLIMLDIDFFKSYNDRYGHLAGDDCLRAVANCLARHVKRPSDVVARYGGEELAVLLPGCGLEEAYDIAESIRQEVSRLRIAHAGSTLPSTITVSAGIATTVTLCQNTEICWRKPGGLQSGVPCGLTENNLIKRADRALYTAKNSGRNCVRT</sequence>
<comment type="caution">
    <text evidence="6">The sequence shown here is derived from an EMBL/GenBank/DDBJ whole genome shotgun (WGS) entry which is preliminary data.</text>
</comment>
<name>A0ABU4U9K6_9GAMM</name>
<dbReference type="InterPro" id="IPR029787">
    <property type="entry name" value="Nucleotide_cyclase"/>
</dbReference>
<dbReference type="Proteomes" id="UP001284537">
    <property type="component" value="Unassembled WGS sequence"/>
</dbReference>
<evidence type="ECO:0000259" key="5">
    <source>
        <dbReference type="PROSITE" id="PS50887"/>
    </source>
</evidence>
<keyword evidence="6" id="KW-0548">Nucleotidyltransferase</keyword>
<evidence type="ECO:0000313" key="6">
    <source>
        <dbReference type="EMBL" id="MDX8125863.1"/>
    </source>
</evidence>